<name>A0A370GKD3_9NOCA</name>
<evidence type="ECO:0000256" key="5">
    <source>
        <dbReference type="ARBA" id="ARBA00023002"/>
    </source>
</evidence>
<keyword evidence="5" id="KW-0560">Oxidoreductase</keyword>
<protein>
    <submittedName>
        <fullName evidence="7">NADH dehydrogenase FAD-containing subunit</fullName>
    </submittedName>
</protein>
<dbReference type="PANTHER" id="PTHR42913:SF3">
    <property type="entry name" value="64 KDA MITOCHONDRIAL NADH DEHYDROGENASE (EUROFUNG)"/>
    <property type="match status" value="1"/>
</dbReference>
<dbReference type="GO" id="GO:0003955">
    <property type="term" value="F:NAD(P)H dehydrogenase (quinone) activity"/>
    <property type="evidence" value="ECO:0007669"/>
    <property type="project" value="TreeGrafter"/>
</dbReference>
<dbReference type="AlphaFoldDB" id="A0A370GKD3"/>
<comment type="caution">
    <text evidence="7">The sequence shown here is derived from an EMBL/GenBank/DDBJ whole genome shotgun (WGS) entry which is preliminary data.</text>
</comment>
<dbReference type="InterPro" id="IPR023753">
    <property type="entry name" value="FAD/NAD-binding_dom"/>
</dbReference>
<evidence type="ECO:0000259" key="6">
    <source>
        <dbReference type="Pfam" id="PF07992"/>
    </source>
</evidence>
<dbReference type="InterPro" id="IPR036188">
    <property type="entry name" value="FAD/NAD-bd_sf"/>
</dbReference>
<comment type="cofactor">
    <cofactor evidence="1">
        <name>FAD</name>
        <dbReference type="ChEBI" id="CHEBI:57692"/>
    </cofactor>
</comment>
<dbReference type="Pfam" id="PF07992">
    <property type="entry name" value="Pyr_redox_2"/>
    <property type="match status" value="1"/>
</dbReference>
<dbReference type="STRING" id="1210089.GCA_001613165_07103"/>
<dbReference type="PRINTS" id="PR00469">
    <property type="entry name" value="PNDRDTASEII"/>
</dbReference>
<dbReference type="PANTHER" id="PTHR42913">
    <property type="entry name" value="APOPTOSIS-INDUCING FACTOR 1"/>
    <property type="match status" value="1"/>
</dbReference>
<dbReference type="Gene3D" id="3.50.50.100">
    <property type="match status" value="1"/>
</dbReference>
<evidence type="ECO:0000256" key="3">
    <source>
        <dbReference type="ARBA" id="ARBA00022630"/>
    </source>
</evidence>
<feature type="domain" description="FAD/NAD(P)-binding" evidence="6">
    <location>
        <begin position="6"/>
        <end position="275"/>
    </location>
</feature>
<keyword evidence="8" id="KW-1185">Reference proteome</keyword>
<dbReference type="GO" id="GO:0019646">
    <property type="term" value="P:aerobic electron transport chain"/>
    <property type="evidence" value="ECO:0007669"/>
    <property type="project" value="TreeGrafter"/>
</dbReference>
<dbReference type="EMBL" id="QQAZ01000027">
    <property type="protein sequence ID" value="RDI42393.1"/>
    <property type="molecule type" value="Genomic_DNA"/>
</dbReference>
<accession>A0A370GKD3</accession>
<sequence>MTGSHRIVVLGAGYAGLSAARRLARRAKGAQITVVDARSELVERVRLHQLAAGQRIPRWDLRELLERKGIRFVQGRAVELDPAAKRISLADGTVVGYDTLVYALGSAADVESVAGVRLYARTVATPDDVAGLGTLTGTIAVVGGGSTGIETATELAAARPDLTVLLLSSAEPGAWLSDKARRHIRAVLDRLGVEVRSDAKVVEVLPDGLRLADGSLVPAETVLWTTGFEVPELAARAGLAVDARGRLLVDEALRTSDPAVYAAGDSAAIAGPDGRELRMACATALPSGAHAATAVTARLRGAQPPALRFRYQVQCISLGRRDAVIQFVRPDDTPTGRVLTGRPAAWFKEAVVRGAGWSTRP</sequence>
<evidence type="ECO:0000256" key="4">
    <source>
        <dbReference type="ARBA" id="ARBA00022827"/>
    </source>
</evidence>
<dbReference type="InterPro" id="IPR051169">
    <property type="entry name" value="NADH-Q_oxidoreductase"/>
</dbReference>
<dbReference type="PRINTS" id="PR00368">
    <property type="entry name" value="FADPNR"/>
</dbReference>
<comment type="similarity">
    <text evidence="2">Belongs to the NADH dehydrogenase family.</text>
</comment>
<evidence type="ECO:0000256" key="1">
    <source>
        <dbReference type="ARBA" id="ARBA00001974"/>
    </source>
</evidence>
<gene>
    <name evidence="7" type="ORF">DFR68_12749</name>
</gene>
<evidence type="ECO:0000313" key="7">
    <source>
        <dbReference type="EMBL" id="RDI42393.1"/>
    </source>
</evidence>
<keyword evidence="3" id="KW-0285">Flavoprotein</keyword>
<dbReference type="OrthoDB" id="9784880at2"/>
<dbReference type="SUPFAM" id="SSF51905">
    <property type="entry name" value="FAD/NAD(P)-binding domain"/>
    <property type="match status" value="1"/>
</dbReference>
<dbReference type="RefSeq" id="WP_068030280.1">
    <property type="nucleotide sequence ID" value="NZ_QQAZ01000027.1"/>
</dbReference>
<keyword evidence="4" id="KW-0274">FAD</keyword>
<organism evidence="7 8">
    <name type="scientific">Nocardia mexicana</name>
    <dbReference type="NCBI Taxonomy" id="279262"/>
    <lineage>
        <taxon>Bacteria</taxon>
        <taxon>Bacillati</taxon>
        <taxon>Actinomycetota</taxon>
        <taxon>Actinomycetes</taxon>
        <taxon>Mycobacteriales</taxon>
        <taxon>Nocardiaceae</taxon>
        <taxon>Nocardia</taxon>
    </lineage>
</organism>
<proteinExistence type="inferred from homology"/>
<evidence type="ECO:0000313" key="8">
    <source>
        <dbReference type="Proteomes" id="UP000255355"/>
    </source>
</evidence>
<dbReference type="Proteomes" id="UP000255355">
    <property type="component" value="Unassembled WGS sequence"/>
</dbReference>
<evidence type="ECO:0000256" key="2">
    <source>
        <dbReference type="ARBA" id="ARBA00005272"/>
    </source>
</evidence>
<reference evidence="7 8" key="1">
    <citation type="submission" date="2018-07" db="EMBL/GenBank/DDBJ databases">
        <title>Genomic Encyclopedia of Type Strains, Phase IV (KMG-IV): sequencing the most valuable type-strain genomes for metagenomic binning, comparative biology and taxonomic classification.</title>
        <authorList>
            <person name="Goeker M."/>
        </authorList>
    </citation>
    <scope>NUCLEOTIDE SEQUENCE [LARGE SCALE GENOMIC DNA]</scope>
    <source>
        <strain evidence="7 8">DSM 44952</strain>
    </source>
</reference>